<accession>A0ABT7Y3Z3</accession>
<reference evidence="1" key="1">
    <citation type="submission" date="2024-05" db="EMBL/GenBank/DDBJ databases">
        <title>Genome Sequences of Four Agar- Degrading Marine Bacteria.</title>
        <authorList>
            <person name="Phillips E.K."/>
            <person name="Shaffer J.C."/>
            <person name="Henson M.W."/>
            <person name="Temperton B."/>
            <person name="Thrash C.J."/>
            <person name="Martin M.O."/>
        </authorList>
    </citation>
    <scope>NUCLEOTIDE SEQUENCE</scope>
    <source>
        <strain evidence="1">EKP203</strain>
    </source>
</reference>
<protein>
    <submittedName>
        <fullName evidence="1">DUF72 domain-containing protein</fullName>
    </submittedName>
</protein>
<organism evidence="1 2">
    <name type="scientific">Vibrio agarivorans</name>
    <dbReference type="NCBI Taxonomy" id="153622"/>
    <lineage>
        <taxon>Bacteria</taxon>
        <taxon>Pseudomonadati</taxon>
        <taxon>Pseudomonadota</taxon>
        <taxon>Gammaproteobacteria</taxon>
        <taxon>Vibrionales</taxon>
        <taxon>Vibrionaceae</taxon>
        <taxon>Vibrio</taxon>
    </lineage>
</organism>
<evidence type="ECO:0000313" key="2">
    <source>
        <dbReference type="Proteomes" id="UP001169719"/>
    </source>
</evidence>
<dbReference type="PANTHER" id="PTHR30348:SF9">
    <property type="entry name" value="UPF0759 PROTEIN YECE"/>
    <property type="match status" value="1"/>
</dbReference>
<dbReference type="Proteomes" id="UP001169719">
    <property type="component" value="Unassembled WGS sequence"/>
</dbReference>
<dbReference type="Pfam" id="PF01904">
    <property type="entry name" value="DUF72"/>
    <property type="match status" value="1"/>
</dbReference>
<proteinExistence type="predicted"/>
<gene>
    <name evidence="1" type="ORF">QWJ08_15640</name>
</gene>
<dbReference type="InterPro" id="IPR002763">
    <property type="entry name" value="DUF72"/>
</dbReference>
<keyword evidence="2" id="KW-1185">Reference proteome</keyword>
<name>A0ABT7Y3Z3_9VIBR</name>
<dbReference type="SUPFAM" id="SSF117396">
    <property type="entry name" value="TM1631-like"/>
    <property type="match status" value="1"/>
</dbReference>
<sequence>MKLGLTLWSHNHWQNSFYGKGTKPAQRLAKYASVFNTVEGNTTFYATPSHQTVLNWYSATGDDFRFTFKLPKSITHEKMLSAVREDTYAFLKVMEPLSEKIGQWTIQLPAAFTFEHFGRLKKLHSYFPANAPLGVEVRHKDFFAKGQAEAELNRWLIENSIDRIIMDSRPVFAAPPTSEAVIDAHRKKPQVPVHAIATGQRPVIRFIGHPDLTANFAFFQPWLTKIPLWIEQGIEPYLMIHTPDNVLAPELAVELYQQLQQATSGRLKDLKPFPAHDDLSTSQFDLFYPNL</sequence>
<dbReference type="RefSeq" id="WP_289962819.1">
    <property type="nucleotide sequence ID" value="NZ_JAUEOZ010000002.1"/>
</dbReference>
<dbReference type="PANTHER" id="PTHR30348">
    <property type="entry name" value="UNCHARACTERIZED PROTEIN YECE"/>
    <property type="match status" value="1"/>
</dbReference>
<dbReference type="EMBL" id="JAUEOZ010000002">
    <property type="protein sequence ID" value="MDN2482772.1"/>
    <property type="molecule type" value="Genomic_DNA"/>
</dbReference>
<dbReference type="Gene3D" id="3.20.20.410">
    <property type="entry name" value="Protein of unknown function UPF0759"/>
    <property type="match status" value="1"/>
</dbReference>
<comment type="caution">
    <text evidence="1">The sequence shown here is derived from an EMBL/GenBank/DDBJ whole genome shotgun (WGS) entry which is preliminary data.</text>
</comment>
<dbReference type="InterPro" id="IPR036520">
    <property type="entry name" value="UPF0759_sf"/>
</dbReference>
<evidence type="ECO:0000313" key="1">
    <source>
        <dbReference type="EMBL" id="MDN2482772.1"/>
    </source>
</evidence>